<gene>
    <name evidence="14" type="ORF">SAMN02746019_00002200</name>
</gene>
<evidence type="ECO:0000256" key="4">
    <source>
        <dbReference type="ARBA" id="ARBA00022532"/>
    </source>
</evidence>
<dbReference type="GO" id="GO:0008177">
    <property type="term" value="F:succinate dehydrogenase (quinone) activity"/>
    <property type="evidence" value="ECO:0007669"/>
    <property type="project" value="UniProtKB-EC"/>
</dbReference>
<dbReference type="Pfam" id="PF13183">
    <property type="entry name" value="Fer4_8"/>
    <property type="match status" value="1"/>
</dbReference>
<evidence type="ECO:0000256" key="11">
    <source>
        <dbReference type="RuleBase" id="RU361237"/>
    </source>
</evidence>
<evidence type="ECO:0000256" key="3">
    <source>
        <dbReference type="ARBA" id="ARBA00022485"/>
    </source>
</evidence>
<dbReference type="GO" id="GO:0051537">
    <property type="term" value="F:2 iron, 2 sulfur cluster binding"/>
    <property type="evidence" value="ECO:0007669"/>
    <property type="project" value="UniProtKB-KW"/>
</dbReference>
<keyword evidence="3 11" id="KW-0004">4Fe-4S</keyword>
<dbReference type="PANTHER" id="PTHR11921:SF29">
    <property type="entry name" value="SUCCINATE DEHYDROGENASE [UBIQUINONE] IRON-SULFUR SUBUNIT, MITOCHONDRIAL"/>
    <property type="match status" value="1"/>
</dbReference>
<keyword evidence="7" id="KW-0560">Oxidoreductase</keyword>
<keyword evidence="9 11" id="KW-0411">Iron-sulfur</keyword>
<keyword evidence="10 11" id="KW-0003">3Fe-4S</keyword>
<keyword evidence="15" id="KW-1185">Reference proteome</keyword>
<dbReference type="Gene3D" id="3.10.20.30">
    <property type="match status" value="1"/>
</dbReference>
<evidence type="ECO:0000256" key="5">
    <source>
        <dbReference type="ARBA" id="ARBA00022714"/>
    </source>
</evidence>
<dbReference type="GO" id="GO:0009055">
    <property type="term" value="F:electron transfer activity"/>
    <property type="evidence" value="ECO:0007669"/>
    <property type="project" value="InterPro"/>
</dbReference>
<sequence>MPTWQLRLLRGRPGNPPRLQTYQVELPAEAYLIDAVEKIWAEQDRDLLFRHACHHASCGACGVRVNGRERLMCITPLREFAPDRPIVVEPLRHFPWLGDLLVDVSPMMRRMSAVGFAVIRRDELTADRPLPEGVEKATRFEDCIECGLCLSACPVMAADEAYLGPATLAAIERMLAEPRGADRGRLLALADDPHGVWRCHSAMECTAVCPSNVDPAAAIGRLRRYLLAEKLRRWLGGGR</sequence>
<dbReference type="GO" id="GO:0051538">
    <property type="term" value="F:3 iron, 4 sulfur cluster binding"/>
    <property type="evidence" value="ECO:0007669"/>
    <property type="project" value="UniProtKB-KW"/>
</dbReference>
<keyword evidence="5 11" id="KW-0001">2Fe-2S</keyword>
<comment type="cofactor">
    <cofactor evidence="11">
        <name>[2Fe-2S] cluster</name>
        <dbReference type="ChEBI" id="CHEBI:190135"/>
    </cofactor>
    <text evidence="11">Binds 1 [2Fe-2S] cluster.</text>
</comment>
<dbReference type="InterPro" id="IPR050573">
    <property type="entry name" value="SDH/FRD_Iron-Sulfur"/>
</dbReference>
<dbReference type="InParanoid" id="A0A212R752"/>
<comment type="cofactor">
    <cofactor evidence="11">
        <name>[4Fe-4S] cluster</name>
        <dbReference type="ChEBI" id="CHEBI:49883"/>
    </cofactor>
    <text evidence="11">Binds 1 [4Fe-4S] cluster.</text>
</comment>
<dbReference type="InterPro" id="IPR001041">
    <property type="entry name" value="2Fe-2S_ferredoxin-type"/>
</dbReference>
<evidence type="ECO:0000313" key="14">
    <source>
        <dbReference type="EMBL" id="SNB67969.1"/>
    </source>
</evidence>
<evidence type="ECO:0000256" key="10">
    <source>
        <dbReference type="ARBA" id="ARBA00023291"/>
    </source>
</evidence>
<evidence type="ECO:0000256" key="6">
    <source>
        <dbReference type="ARBA" id="ARBA00022723"/>
    </source>
</evidence>
<organism evidence="14 15">
    <name type="scientific">Thermoflexus hugenholtzii JAD2</name>
    <dbReference type="NCBI Taxonomy" id="877466"/>
    <lineage>
        <taxon>Bacteria</taxon>
        <taxon>Bacillati</taxon>
        <taxon>Chloroflexota</taxon>
        <taxon>Thermoflexia</taxon>
        <taxon>Thermoflexales</taxon>
        <taxon>Thermoflexaceae</taxon>
        <taxon>Thermoflexus</taxon>
    </lineage>
</organism>
<dbReference type="EC" id="1.3.5.1" evidence="11"/>
<keyword evidence="8 11" id="KW-0408">Iron</keyword>
<dbReference type="SUPFAM" id="SSF46548">
    <property type="entry name" value="alpha-helical ferredoxin"/>
    <property type="match status" value="1"/>
</dbReference>
<feature type="domain" description="2Fe-2S ferredoxin-type" evidence="12">
    <location>
        <begin position="4"/>
        <end position="92"/>
    </location>
</feature>
<dbReference type="PANTHER" id="PTHR11921">
    <property type="entry name" value="SUCCINATE DEHYDROGENASE IRON-SULFUR PROTEIN"/>
    <property type="match status" value="1"/>
</dbReference>
<name>A0A212R752_9CHLR</name>
<comment type="similarity">
    <text evidence="2 11">Belongs to the succinate dehydrogenase/fumarate reductase iron-sulfur protein family.</text>
</comment>
<evidence type="ECO:0000256" key="7">
    <source>
        <dbReference type="ARBA" id="ARBA00023002"/>
    </source>
</evidence>
<dbReference type="PROSITE" id="PS00198">
    <property type="entry name" value="4FE4S_FER_1"/>
    <property type="match status" value="1"/>
</dbReference>
<dbReference type="AlphaFoldDB" id="A0A212R752"/>
<evidence type="ECO:0000256" key="9">
    <source>
        <dbReference type="ARBA" id="ARBA00023014"/>
    </source>
</evidence>
<dbReference type="PROSITE" id="PS51379">
    <property type="entry name" value="4FE4S_FER_2"/>
    <property type="match status" value="1"/>
</dbReference>
<dbReference type="InterPro" id="IPR036010">
    <property type="entry name" value="2Fe-2S_ferredoxin-like_sf"/>
</dbReference>
<dbReference type="OrthoDB" id="9804391at2"/>
<dbReference type="Gene3D" id="1.10.1060.10">
    <property type="entry name" value="Alpha-helical ferredoxin"/>
    <property type="match status" value="1"/>
</dbReference>
<keyword evidence="4" id="KW-0816">Tricarboxylic acid cycle</keyword>
<reference evidence="15" key="1">
    <citation type="submission" date="2017-06" db="EMBL/GenBank/DDBJ databases">
        <authorList>
            <person name="Varghese N."/>
            <person name="Submissions S."/>
        </authorList>
    </citation>
    <scope>NUCLEOTIDE SEQUENCE [LARGE SCALE GENOMIC DNA]</scope>
    <source>
        <strain evidence="15">JAD2</strain>
    </source>
</reference>
<protein>
    <recommendedName>
        <fullName evidence="11">Fumarate reductase iron-sulfur subunit</fullName>
        <ecNumber evidence="11">1.3.5.1</ecNumber>
    </recommendedName>
</protein>
<dbReference type="GO" id="GO:0006099">
    <property type="term" value="P:tricarboxylic acid cycle"/>
    <property type="evidence" value="ECO:0007669"/>
    <property type="project" value="UniProtKB-KW"/>
</dbReference>
<dbReference type="InterPro" id="IPR025192">
    <property type="entry name" value="Succ_DH/fum_Rdtase_N"/>
</dbReference>
<dbReference type="EMBL" id="FYEK01000035">
    <property type="protein sequence ID" value="SNB67969.1"/>
    <property type="molecule type" value="Genomic_DNA"/>
</dbReference>
<dbReference type="NCBIfam" id="TIGR00384">
    <property type="entry name" value="dhsB"/>
    <property type="match status" value="1"/>
</dbReference>
<evidence type="ECO:0000259" key="13">
    <source>
        <dbReference type="PROSITE" id="PS51379"/>
    </source>
</evidence>
<dbReference type="InterPro" id="IPR009051">
    <property type="entry name" value="Helical_ferredxn"/>
</dbReference>
<dbReference type="SUPFAM" id="SSF54292">
    <property type="entry name" value="2Fe-2S ferredoxin-like"/>
    <property type="match status" value="1"/>
</dbReference>
<dbReference type="PROSITE" id="PS00197">
    <property type="entry name" value="2FE2S_FER_1"/>
    <property type="match status" value="1"/>
</dbReference>
<keyword evidence="6 11" id="KW-0479">Metal-binding</keyword>
<evidence type="ECO:0000256" key="1">
    <source>
        <dbReference type="ARBA" id="ARBA00005163"/>
    </source>
</evidence>
<comment type="pathway">
    <text evidence="1">Carbohydrate metabolism; tricarboxylic acid cycle.</text>
</comment>
<dbReference type="GO" id="GO:0046872">
    <property type="term" value="F:metal ion binding"/>
    <property type="evidence" value="ECO:0007669"/>
    <property type="project" value="UniProtKB-KW"/>
</dbReference>
<feature type="domain" description="4Fe-4S ferredoxin-type" evidence="13">
    <location>
        <begin position="133"/>
        <end position="163"/>
    </location>
</feature>
<dbReference type="RefSeq" id="WP_088571607.1">
    <property type="nucleotide sequence ID" value="NZ_FYEK01000035.1"/>
</dbReference>
<dbReference type="InterPro" id="IPR006058">
    <property type="entry name" value="2Fe2S_fd_BS"/>
</dbReference>
<proteinExistence type="inferred from homology"/>
<dbReference type="InterPro" id="IPR017900">
    <property type="entry name" value="4Fe4S_Fe_S_CS"/>
</dbReference>
<comment type="catalytic activity">
    <reaction evidence="11">
        <text>a menaquinone + succinate = a menaquinol + fumarate</text>
        <dbReference type="Rhea" id="RHEA:27834"/>
        <dbReference type="Rhea" id="RHEA-COMP:9537"/>
        <dbReference type="Rhea" id="RHEA-COMP:9539"/>
        <dbReference type="ChEBI" id="CHEBI:16374"/>
        <dbReference type="ChEBI" id="CHEBI:18151"/>
        <dbReference type="ChEBI" id="CHEBI:29806"/>
        <dbReference type="ChEBI" id="CHEBI:30031"/>
        <dbReference type="EC" id="1.3.5.1"/>
    </reaction>
</comment>
<accession>A0A212R752</accession>
<dbReference type="Pfam" id="PF13085">
    <property type="entry name" value="Fer2_3"/>
    <property type="match status" value="1"/>
</dbReference>
<evidence type="ECO:0000256" key="8">
    <source>
        <dbReference type="ARBA" id="ARBA00023004"/>
    </source>
</evidence>
<dbReference type="InterPro" id="IPR017896">
    <property type="entry name" value="4Fe4S_Fe-S-bd"/>
</dbReference>
<evidence type="ECO:0000259" key="12">
    <source>
        <dbReference type="PROSITE" id="PS51085"/>
    </source>
</evidence>
<comment type="cofactor">
    <cofactor evidence="11">
        <name>[3Fe-4S] cluster</name>
        <dbReference type="ChEBI" id="CHEBI:21137"/>
    </cofactor>
    <text evidence="11">Binds 1 [3Fe-4S] cluster.</text>
</comment>
<dbReference type="GO" id="GO:0022904">
    <property type="term" value="P:respiratory electron transport chain"/>
    <property type="evidence" value="ECO:0007669"/>
    <property type="project" value="TreeGrafter"/>
</dbReference>
<evidence type="ECO:0000313" key="15">
    <source>
        <dbReference type="Proteomes" id="UP000197025"/>
    </source>
</evidence>
<dbReference type="InterPro" id="IPR004489">
    <property type="entry name" value="Succ_DH/fum_Rdtase_Fe-S"/>
</dbReference>
<evidence type="ECO:0000256" key="2">
    <source>
        <dbReference type="ARBA" id="ARBA00009433"/>
    </source>
</evidence>
<dbReference type="Proteomes" id="UP000197025">
    <property type="component" value="Unassembled WGS sequence"/>
</dbReference>
<dbReference type="InterPro" id="IPR012675">
    <property type="entry name" value="Beta-grasp_dom_sf"/>
</dbReference>
<dbReference type="PROSITE" id="PS51085">
    <property type="entry name" value="2FE2S_FER_2"/>
    <property type="match status" value="1"/>
</dbReference>
<dbReference type="GO" id="GO:0051539">
    <property type="term" value="F:4 iron, 4 sulfur cluster binding"/>
    <property type="evidence" value="ECO:0007669"/>
    <property type="project" value="UniProtKB-KW"/>
</dbReference>